<dbReference type="EMBL" id="QVEP01000009">
    <property type="protein sequence ID" value="RGB80728.1"/>
    <property type="molecule type" value="Genomic_DNA"/>
</dbReference>
<reference evidence="1 2" key="1">
    <citation type="submission" date="2018-08" db="EMBL/GenBank/DDBJ databases">
        <title>A genome reference for cultivated species of the human gut microbiota.</title>
        <authorList>
            <person name="Zou Y."/>
            <person name="Xue W."/>
            <person name="Luo G."/>
        </authorList>
    </citation>
    <scope>NUCLEOTIDE SEQUENCE [LARGE SCALE GENOMIC DNA]</scope>
    <source>
        <strain evidence="1 2">AF45-17</strain>
    </source>
</reference>
<evidence type="ECO:0000313" key="2">
    <source>
        <dbReference type="Proteomes" id="UP000260773"/>
    </source>
</evidence>
<comment type="caution">
    <text evidence="1">The sequence shown here is derived from an EMBL/GenBank/DDBJ whole genome shotgun (WGS) entry which is preliminary data.</text>
</comment>
<dbReference type="Proteomes" id="UP000260773">
    <property type="component" value="Unassembled WGS sequence"/>
</dbReference>
<proteinExistence type="predicted"/>
<dbReference type="Pfam" id="PF24585">
    <property type="entry name" value="YunG"/>
    <property type="match status" value="1"/>
</dbReference>
<sequence>MGDNMRTAVEKALEELVDVVPAGVDGFYYQGQELKDKKCKEVEAFKGIDTLHKLYAVLRKSWSSSTAYKSCQSEWVSEDPSYGQCAITATLVYDMFGGSIHRIRVEGGGTHYFNKITGQYVDLTREQFDLYNIEVAYEPNETMQREYCCKNSDTNARYRQLQRNIIAYLKNNED</sequence>
<protein>
    <submittedName>
        <fullName evidence="1">Uncharacterized protein</fullName>
    </submittedName>
</protein>
<gene>
    <name evidence="1" type="ORF">DW070_05420</name>
</gene>
<name>A0A3E2TQ06_9FIRM</name>
<organism evidence="1 2">
    <name type="scientific">Coprococcus catus</name>
    <dbReference type="NCBI Taxonomy" id="116085"/>
    <lineage>
        <taxon>Bacteria</taxon>
        <taxon>Bacillati</taxon>
        <taxon>Bacillota</taxon>
        <taxon>Clostridia</taxon>
        <taxon>Lachnospirales</taxon>
        <taxon>Lachnospiraceae</taxon>
        <taxon>Coprococcus</taxon>
    </lineage>
</organism>
<dbReference type="InterPro" id="IPR056238">
    <property type="entry name" value="YunG-like"/>
</dbReference>
<dbReference type="AlphaFoldDB" id="A0A3E2TQ06"/>
<accession>A0A3E2TQ06</accession>
<evidence type="ECO:0000313" key="1">
    <source>
        <dbReference type="EMBL" id="RGB80728.1"/>
    </source>
</evidence>